<evidence type="ECO:0000313" key="1">
    <source>
        <dbReference type="EMBL" id="CEE00102.1"/>
    </source>
</evidence>
<reference evidence="1 2" key="1">
    <citation type="submission" date="2014-07" db="EMBL/GenBank/DDBJ databases">
        <authorList>
            <person name="Wibberg Daniel"/>
        </authorList>
    </citation>
    <scope>NUCLEOTIDE SEQUENCE [LARGE SCALE GENOMIC DNA]</scope>
</reference>
<dbReference type="AlphaFoldDB" id="A0A090IR09"/>
<organism evidence="1 2">
    <name type="scientific">Caldibacillus thermoamylovorans</name>
    <dbReference type="NCBI Taxonomy" id="35841"/>
    <lineage>
        <taxon>Bacteria</taxon>
        <taxon>Bacillati</taxon>
        <taxon>Bacillota</taxon>
        <taxon>Bacilli</taxon>
        <taxon>Bacillales</taxon>
        <taxon>Bacillaceae</taxon>
        <taxon>Caldibacillus</taxon>
    </lineage>
</organism>
<accession>A0A090IR09</accession>
<dbReference type="eggNOG" id="ENOG50312X5">
    <property type="taxonomic scope" value="Bacteria"/>
</dbReference>
<dbReference type="GeneID" id="92959410"/>
<dbReference type="RefSeq" id="WP_034767230.1">
    <property type="nucleotide sequence ID" value="NZ_CCRF01000010.1"/>
</dbReference>
<protein>
    <submittedName>
        <fullName evidence="1">Uncharacterized protein</fullName>
    </submittedName>
</protein>
<evidence type="ECO:0000313" key="2">
    <source>
        <dbReference type="Proteomes" id="UP000040576"/>
    </source>
</evidence>
<gene>
    <name evidence="1" type="ORF">BT1A1_0241</name>
</gene>
<dbReference type="EMBL" id="CCRF01000010">
    <property type="protein sequence ID" value="CEE00102.1"/>
    <property type="molecule type" value="Genomic_DNA"/>
</dbReference>
<keyword evidence="2" id="KW-1185">Reference proteome</keyword>
<dbReference type="Proteomes" id="UP000040576">
    <property type="component" value="Unassembled WGS sequence"/>
</dbReference>
<dbReference type="STRING" id="35841.B4167_2109"/>
<dbReference type="PATRIC" id="fig|35841.6.peg.1279"/>
<sequence length="151" mass="17603">MFTFEEKLAIIESFPELTRKDVSLKRVNFHYEESVQEKKTVVYHLHPNGNGFVYAGLFPHDYPMDDKGMVNIRDFTEEELRNIIRLSIQSLSAKPFNEEIWKDEHGNTLTLQYDAELDLWNTFAGELLDGTFPTYNGATNYLEQEGFKKGK</sequence>
<proteinExistence type="predicted"/>
<name>A0A090IR09_9BACI</name>